<feature type="non-terminal residue" evidence="1">
    <location>
        <position position="1"/>
    </location>
</feature>
<proteinExistence type="predicted"/>
<name>X1TFQ9_9ZZZZ</name>
<organism evidence="1">
    <name type="scientific">marine sediment metagenome</name>
    <dbReference type="NCBI Taxonomy" id="412755"/>
    <lineage>
        <taxon>unclassified sequences</taxon>
        <taxon>metagenomes</taxon>
        <taxon>ecological metagenomes</taxon>
    </lineage>
</organism>
<sequence length="69" mass="7757">EAFLVATIAEKTKPIERTRRAEVSEDLGMLDALDKYIQSNPELVPLTDELKTRAQKLEQELENEDAKGG</sequence>
<gene>
    <name evidence="1" type="ORF">S12H4_25983</name>
</gene>
<dbReference type="EMBL" id="BARW01014696">
    <property type="protein sequence ID" value="GAI78874.1"/>
    <property type="molecule type" value="Genomic_DNA"/>
</dbReference>
<reference evidence="1" key="1">
    <citation type="journal article" date="2014" name="Front. Microbiol.">
        <title>High frequency of phylogenetically diverse reductive dehalogenase-homologous genes in deep subseafloor sedimentary metagenomes.</title>
        <authorList>
            <person name="Kawai M."/>
            <person name="Futagami T."/>
            <person name="Toyoda A."/>
            <person name="Takaki Y."/>
            <person name="Nishi S."/>
            <person name="Hori S."/>
            <person name="Arai W."/>
            <person name="Tsubouchi T."/>
            <person name="Morono Y."/>
            <person name="Uchiyama I."/>
            <person name="Ito T."/>
            <person name="Fujiyama A."/>
            <person name="Inagaki F."/>
            <person name="Takami H."/>
        </authorList>
    </citation>
    <scope>NUCLEOTIDE SEQUENCE</scope>
    <source>
        <strain evidence="1">Expedition CK06-06</strain>
    </source>
</reference>
<protein>
    <submittedName>
        <fullName evidence="1">Uncharacterized protein</fullName>
    </submittedName>
</protein>
<evidence type="ECO:0000313" key="1">
    <source>
        <dbReference type="EMBL" id="GAI78874.1"/>
    </source>
</evidence>
<comment type="caution">
    <text evidence="1">The sequence shown here is derived from an EMBL/GenBank/DDBJ whole genome shotgun (WGS) entry which is preliminary data.</text>
</comment>
<accession>X1TFQ9</accession>
<dbReference type="AlphaFoldDB" id="X1TFQ9"/>